<feature type="chain" id="PRO_5020946001" description="NtA domain-containing protein" evidence="1">
    <location>
        <begin position="32"/>
        <end position="200"/>
    </location>
</feature>
<evidence type="ECO:0000313" key="3">
    <source>
        <dbReference type="Proteomes" id="UP000310200"/>
    </source>
</evidence>
<feature type="non-terminal residue" evidence="2">
    <location>
        <position position="200"/>
    </location>
</feature>
<dbReference type="EMBL" id="QBLH01001969">
    <property type="protein sequence ID" value="TGZ50465.1"/>
    <property type="molecule type" value="Genomic_DNA"/>
</dbReference>
<dbReference type="Gene3D" id="2.40.50.120">
    <property type="match status" value="1"/>
</dbReference>
<feature type="signal peptide" evidence="1">
    <location>
        <begin position="1"/>
        <end position="31"/>
    </location>
</feature>
<keyword evidence="3" id="KW-1185">Reference proteome</keyword>
<protein>
    <recommendedName>
        <fullName evidence="4">NtA domain-containing protein</fullName>
    </recommendedName>
</protein>
<accession>A0A4S2KLA0</accession>
<evidence type="ECO:0000313" key="2">
    <source>
        <dbReference type="EMBL" id="TGZ50465.1"/>
    </source>
</evidence>
<comment type="caution">
    <text evidence="2">The sequence shown here is derived from an EMBL/GenBank/DDBJ whole genome shotgun (WGS) entry which is preliminary data.</text>
</comment>
<evidence type="ECO:0000256" key="1">
    <source>
        <dbReference type="SAM" id="SignalP"/>
    </source>
</evidence>
<dbReference type="InterPro" id="IPR008993">
    <property type="entry name" value="TIMP-like_OB-fold"/>
</dbReference>
<evidence type="ECO:0008006" key="4">
    <source>
        <dbReference type="Google" id="ProtNLM"/>
    </source>
</evidence>
<dbReference type="SUPFAM" id="SSF144010">
    <property type="entry name" value="CofE-like"/>
    <property type="match status" value="1"/>
</dbReference>
<keyword evidence="1" id="KW-0732">Signal</keyword>
<proteinExistence type="predicted"/>
<name>A0A4S2KLA0_9HYME</name>
<gene>
    <name evidence="2" type="ORF">DBV15_04225</name>
</gene>
<organism evidence="2 3">
    <name type="scientific">Temnothorax longispinosus</name>
    <dbReference type="NCBI Taxonomy" id="300112"/>
    <lineage>
        <taxon>Eukaryota</taxon>
        <taxon>Metazoa</taxon>
        <taxon>Ecdysozoa</taxon>
        <taxon>Arthropoda</taxon>
        <taxon>Hexapoda</taxon>
        <taxon>Insecta</taxon>
        <taxon>Pterygota</taxon>
        <taxon>Neoptera</taxon>
        <taxon>Endopterygota</taxon>
        <taxon>Hymenoptera</taxon>
        <taxon>Apocrita</taxon>
        <taxon>Aculeata</taxon>
        <taxon>Formicoidea</taxon>
        <taxon>Formicidae</taxon>
        <taxon>Myrmicinae</taxon>
        <taxon>Temnothorax</taxon>
    </lineage>
</organism>
<dbReference type="AlphaFoldDB" id="A0A4S2KLA0"/>
<dbReference type="Proteomes" id="UP000310200">
    <property type="component" value="Unassembled WGS sequence"/>
</dbReference>
<reference evidence="2 3" key="1">
    <citation type="journal article" date="2019" name="Philos. Trans. R. Soc. Lond., B, Biol. Sci.">
        <title>Ant behaviour and brain gene expression of defending hosts depend on the ecological success of the intruding social parasite.</title>
        <authorList>
            <person name="Kaur R."/>
            <person name="Stoldt M."/>
            <person name="Jongepier E."/>
            <person name="Feldmeyer B."/>
            <person name="Menzel F."/>
            <person name="Bornberg-Bauer E."/>
            <person name="Foitzik S."/>
        </authorList>
    </citation>
    <scope>NUCLEOTIDE SEQUENCE [LARGE SCALE GENOMIC DNA]</scope>
    <source>
        <tissue evidence="2">Whole body</tissue>
    </source>
</reference>
<sequence length="200" mass="21713">MNVMGFKMVSYSVISFVVLWASLSSASLSTGELLECRANLTAMIRNDTMFLQKVRQSDYIFTGKVKELRHGQLLHVRVKRAIKGALNVTVDLVVNDTCGRYIRRGYTGIFMARRGAGDVGKIVMHFGPVPLTLANLDRLNAAVRAHTRRLSPWSTAGTGPGLYTAEADSEGISRLIVAARFTGGGGNGFHGSCCSHCSCR</sequence>